<organism evidence="2 3">
    <name type="scientific">Duganella guangzhouensis</name>
    <dbReference type="NCBI Taxonomy" id="2666084"/>
    <lineage>
        <taxon>Bacteria</taxon>
        <taxon>Pseudomonadati</taxon>
        <taxon>Pseudomonadota</taxon>
        <taxon>Betaproteobacteria</taxon>
        <taxon>Burkholderiales</taxon>
        <taxon>Oxalobacteraceae</taxon>
        <taxon>Telluria group</taxon>
        <taxon>Duganella</taxon>
    </lineage>
</organism>
<dbReference type="RefSeq" id="WP_154383487.1">
    <property type="nucleotide sequence ID" value="NZ_WKJK01000032.1"/>
</dbReference>
<dbReference type="Proteomes" id="UP000433309">
    <property type="component" value="Unassembled WGS sequence"/>
</dbReference>
<dbReference type="InterPro" id="IPR007047">
    <property type="entry name" value="Flp_Fap"/>
</dbReference>
<gene>
    <name evidence="2" type="ORF">GJ699_32055</name>
</gene>
<keyword evidence="1" id="KW-1133">Transmembrane helix</keyword>
<evidence type="ECO:0000313" key="3">
    <source>
        <dbReference type="Proteomes" id="UP000433309"/>
    </source>
</evidence>
<keyword evidence="3" id="KW-1185">Reference proteome</keyword>
<dbReference type="AlphaFoldDB" id="A0A6I2L8P7"/>
<protein>
    <submittedName>
        <fullName evidence="2">Flp family type IVb pilin</fullName>
    </submittedName>
</protein>
<dbReference type="EMBL" id="WKJK01000032">
    <property type="protein sequence ID" value="MRW94611.1"/>
    <property type="molecule type" value="Genomic_DNA"/>
</dbReference>
<evidence type="ECO:0000256" key="1">
    <source>
        <dbReference type="SAM" id="Phobius"/>
    </source>
</evidence>
<reference evidence="2 3" key="1">
    <citation type="submission" date="2019-11" db="EMBL/GenBank/DDBJ databases">
        <title>Novel species isolated from a subtropical stream in China.</title>
        <authorList>
            <person name="Lu H."/>
        </authorList>
    </citation>
    <scope>NUCLEOTIDE SEQUENCE [LARGE SCALE GENOMIC DNA]</scope>
    <source>
        <strain evidence="2 3">FT80W</strain>
    </source>
</reference>
<comment type="caution">
    <text evidence="2">The sequence shown here is derived from an EMBL/GenBank/DDBJ whole genome shotgun (WGS) entry which is preliminary data.</text>
</comment>
<dbReference type="Pfam" id="PF04964">
    <property type="entry name" value="Flp_Fap"/>
    <property type="match status" value="1"/>
</dbReference>
<sequence length="55" mass="5627">MNALRNFVRNEDGITAIEYALMAAAIAAAIAAGVVVLGDKLTASLTYISGLVKSS</sequence>
<name>A0A6I2L8P7_9BURK</name>
<evidence type="ECO:0000313" key="2">
    <source>
        <dbReference type="EMBL" id="MRW94611.1"/>
    </source>
</evidence>
<keyword evidence="1" id="KW-0472">Membrane</keyword>
<feature type="transmembrane region" description="Helical" evidence="1">
    <location>
        <begin position="20"/>
        <end position="38"/>
    </location>
</feature>
<proteinExistence type="predicted"/>
<accession>A0A6I2L8P7</accession>
<keyword evidence="1" id="KW-0812">Transmembrane</keyword>